<dbReference type="AlphaFoldDB" id="A0A167FN67"/>
<gene>
    <name evidence="1" type="ORF">CALVIDRAFT_543379</name>
</gene>
<dbReference type="Proteomes" id="UP000076738">
    <property type="component" value="Unassembled WGS sequence"/>
</dbReference>
<accession>A0A167FN67</accession>
<proteinExistence type="predicted"/>
<organism evidence="1 2">
    <name type="scientific">Calocera viscosa (strain TUFC12733)</name>
    <dbReference type="NCBI Taxonomy" id="1330018"/>
    <lineage>
        <taxon>Eukaryota</taxon>
        <taxon>Fungi</taxon>
        <taxon>Dikarya</taxon>
        <taxon>Basidiomycota</taxon>
        <taxon>Agaricomycotina</taxon>
        <taxon>Dacrymycetes</taxon>
        <taxon>Dacrymycetales</taxon>
        <taxon>Dacrymycetaceae</taxon>
        <taxon>Calocera</taxon>
    </lineage>
</organism>
<dbReference type="OrthoDB" id="3364608at2759"/>
<keyword evidence="2" id="KW-1185">Reference proteome</keyword>
<reference evidence="1 2" key="1">
    <citation type="journal article" date="2016" name="Mol. Biol. Evol.">
        <title>Comparative Genomics of Early-Diverging Mushroom-Forming Fungi Provides Insights into the Origins of Lignocellulose Decay Capabilities.</title>
        <authorList>
            <person name="Nagy L.G."/>
            <person name="Riley R."/>
            <person name="Tritt A."/>
            <person name="Adam C."/>
            <person name="Daum C."/>
            <person name="Floudas D."/>
            <person name="Sun H."/>
            <person name="Yadav J.S."/>
            <person name="Pangilinan J."/>
            <person name="Larsson K.H."/>
            <person name="Matsuura K."/>
            <person name="Barry K."/>
            <person name="Labutti K."/>
            <person name="Kuo R."/>
            <person name="Ohm R.A."/>
            <person name="Bhattacharya S.S."/>
            <person name="Shirouzu T."/>
            <person name="Yoshinaga Y."/>
            <person name="Martin F.M."/>
            <person name="Grigoriev I.V."/>
            <person name="Hibbett D.S."/>
        </authorList>
    </citation>
    <scope>NUCLEOTIDE SEQUENCE [LARGE SCALE GENOMIC DNA]</scope>
    <source>
        <strain evidence="1 2">TUFC12733</strain>
    </source>
</reference>
<dbReference type="EMBL" id="KV417372">
    <property type="protein sequence ID" value="KZO89675.1"/>
    <property type="molecule type" value="Genomic_DNA"/>
</dbReference>
<sequence>MLAQRRERELSAESTSGFGYGSGQKELTYVFRGVRQHVPNPLYSRPLTTQASQLPFSSPDYFPPPSATPLLLFSTDQSKAGTLASFDRQGAAGKLCEWVGNVQLPQAGLGPGLELEEVAMYVDVDEEAGEVGRVVGMMQLVGR</sequence>
<evidence type="ECO:0000313" key="2">
    <source>
        <dbReference type="Proteomes" id="UP000076738"/>
    </source>
</evidence>
<evidence type="ECO:0000313" key="1">
    <source>
        <dbReference type="EMBL" id="KZO89675.1"/>
    </source>
</evidence>
<protein>
    <submittedName>
        <fullName evidence="1">Uncharacterized protein</fullName>
    </submittedName>
</protein>
<dbReference type="STRING" id="1330018.A0A167FN67"/>
<name>A0A167FN67_CALVF</name>